<proteinExistence type="inferred from homology"/>
<evidence type="ECO:0000256" key="7">
    <source>
        <dbReference type="ARBA" id="ARBA00031259"/>
    </source>
</evidence>
<keyword evidence="11" id="KW-1185">Reference proteome</keyword>
<evidence type="ECO:0000313" key="11">
    <source>
        <dbReference type="Proteomes" id="UP000054144"/>
    </source>
</evidence>
<evidence type="ECO:0000256" key="6">
    <source>
        <dbReference type="ARBA" id="ARBA00023242"/>
    </source>
</evidence>
<comment type="similarity">
    <text evidence="2 8">Belongs to the Mediator complex subunit 6 family.</text>
</comment>
<dbReference type="PANTHER" id="PTHR13104">
    <property type="entry name" value="MED-6-RELATED"/>
    <property type="match status" value="1"/>
</dbReference>
<keyword evidence="8" id="KW-0010">Activator</keyword>
<reference evidence="10 11" key="1">
    <citation type="journal article" date="2015" name="Fungal Genet. Biol.">
        <title>Evolution of novel wood decay mechanisms in Agaricales revealed by the genome sequences of Fistulina hepatica and Cylindrobasidium torrendii.</title>
        <authorList>
            <person name="Floudas D."/>
            <person name="Held B.W."/>
            <person name="Riley R."/>
            <person name="Nagy L.G."/>
            <person name="Koehler G."/>
            <person name="Ransdell A.S."/>
            <person name="Younus H."/>
            <person name="Chow J."/>
            <person name="Chiniquy J."/>
            <person name="Lipzen A."/>
            <person name="Tritt A."/>
            <person name="Sun H."/>
            <person name="Haridas S."/>
            <person name="LaButti K."/>
            <person name="Ohm R.A."/>
            <person name="Kues U."/>
            <person name="Blanchette R.A."/>
            <person name="Grigoriev I.V."/>
            <person name="Minto R.E."/>
            <person name="Hibbett D.S."/>
        </authorList>
    </citation>
    <scope>NUCLEOTIDE SEQUENCE [LARGE SCALE GENOMIC DNA]</scope>
    <source>
        <strain evidence="10 11">ATCC 64428</strain>
    </source>
</reference>
<dbReference type="InterPro" id="IPR007018">
    <property type="entry name" value="Mediator_Med6"/>
</dbReference>
<dbReference type="GO" id="GO:0016592">
    <property type="term" value="C:mediator complex"/>
    <property type="evidence" value="ECO:0007669"/>
    <property type="project" value="InterPro"/>
</dbReference>
<feature type="non-terminal residue" evidence="10">
    <location>
        <position position="237"/>
    </location>
</feature>
<dbReference type="GO" id="GO:0003712">
    <property type="term" value="F:transcription coregulator activity"/>
    <property type="evidence" value="ECO:0007669"/>
    <property type="project" value="InterPro"/>
</dbReference>
<evidence type="ECO:0000256" key="4">
    <source>
        <dbReference type="ARBA" id="ARBA00023015"/>
    </source>
</evidence>
<dbReference type="Gene3D" id="3.10.450.580">
    <property type="entry name" value="Mediator complex, subunit Med6"/>
    <property type="match status" value="1"/>
</dbReference>
<evidence type="ECO:0000256" key="1">
    <source>
        <dbReference type="ARBA" id="ARBA00004123"/>
    </source>
</evidence>
<dbReference type="EMBL" id="KN881666">
    <property type="protein sequence ID" value="KIY51332.1"/>
    <property type="molecule type" value="Genomic_DNA"/>
</dbReference>
<evidence type="ECO:0000256" key="2">
    <source>
        <dbReference type="ARBA" id="ARBA00007526"/>
    </source>
</evidence>
<keyword evidence="4 8" id="KW-0805">Transcription regulation</keyword>
<name>A0A0D7AIC0_9AGAR</name>
<protein>
    <recommendedName>
        <fullName evidence="3 8">Mediator of RNA polymerase II transcription subunit 6</fullName>
    </recommendedName>
    <alternativeName>
        <fullName evidence="7 8">Mediator complex subunit 6</fullName>
    </alternativeName>
</protein>
<gene>
    <name evidence="8" type="primary">MED6</name>
    <name evidence="10" type="ORF">FISHEDRAFT_30807</name>
</gene>
<evidence type="ECO:0000256" key="9">
    <source>
        <dbReference type="SAM" id="MobiDB-lite"/>
    </source>
</evidence>
<dbReference type="AlphaFoldDB" id="A0A0D7AIC0"/>
<dbReference type="Proteomes" id="UP000054144">
    <property type="component" value="Unassembled WGS sequence"/>
</dbReference>
<feature type="region of interest" description="Disordered" evidence="9">
    <location>
        <begin position="178"/>
        <end position="204"/>
    </location>
</feature>
<evidence type="ECO:0000256" key="3">
    <source>
        <dbReference type="ARBA" id="ARBA00020634"/>
    </source>
</evidence>
<dbReference type="InterPro" id="IPR038566">
    <property type="entry name" value="Mediator_Med6_sf"/>
</dbReference>
<evidence type="ECO:0000256" key="8">
    <source>
        <dbReference type="RuleBase" id="RU364143"/>
    </source>
</evidence>
<dbReference type="OrthoDB" id="344220at2759"/>
<organism evidence="10 11">
    <name type="scientific">Fistulina hepatica ATCC 64428</name>
    <dbReference type="NCBI Taxonomy" id="1128425"/>
    <lineage>
        <taxon>Eukaryota</taxon>
        <taxon>Fungi</taxon>
        <taxon>Dikarya</taxon>
        <taxon>Basidiomycota</taxon>
        <taxon>Agaricomycotina</taxon>
        <taxon>Agaricomycetes</taxon>
        <taxon>Agaricomycetidae</taxon>
        <taxon>Agaricales</taxon>
        <taxon>Fistulinaceae</taxon>
        <taxon>Fistulina</taxon>
    </lineage>
</organism>
<evidence type="ECO:0000313" key="10">
    <source>
        <dbReference type="EMBL" id="KIY51332.1"/>
    </source>
</evidence>
<comment type="function">
    <text evidence="8">Component of the Mediator complex, a coactivator involved in the regulated transcription of nearly all RNA polymerase II-dependent genes. Mediator functions as a bridge to convey information from gene-specific regulatory proteins to the basal RNA polymerase II transcription machinery. Mediator is recruited to promoters by direct interactions with regulatory proteins and serves as a scaffold for the assembly of a functional preinitiation complex with RNA polymerase II and the general transcription factors.</text>
</comment>
<dbReference type="Pfam" id="PF04934">
    <property type="entry name" value="Med6"/>
    <property type="match status" value="1"/>
</dbReference>
<dbReference type="GO" id="GO:0006357">
    <property type="term" value="P:regulation of transcription by RNA polymerase II"/>
    <property type="evidence" value="ECO:0007669"/>
    <property type="project" value="InterPro"/>
</dbReference>
<sequence>MDVNDLHPSDDYSHRFFIWHEWIQANGPLTVETVFEYFASSMFYDKQSNNQVLRMQTMHTGMPILNEAEELKRFTGIEFAVVHCEPPSLFIIHKRDRISPDEVRPLAVYFIINNRIYEAPDLYTVLSNRLHATLHSLQTSLDILRDHRPDYTPRTGFVWPIFDTAAVEDETKKHHTDFDVIQEPNQSQSMTSTSQGSTAAQKLTTTGVKRIENNQLLLNAMRTTGRHSNAAFAQTSS</sequence>
<feature type="compositionally biased region" description="Low complexity" evidence="9">
    <location>
        <begin position="186"/>
        <end position="198"/>
    </location>
</feature>
<keyword evidence="5 8" id="KW-0804">Transcription</keyword>
<comment type="subunit">
    <text evidence="8">Component of the Mediator complex.</text>
</comment>
<accession>A0A0D7AIC0</accession>
<evidence type="ECO:0000256" key="5">
    <source>
        <dbReference type="ARBA" id="ARBA00023163"/>
    </source>
</evidence>
<keyword evidence="6 8" id="KW-0539">Nucleus</keyword>
<comment type="subcellular location">
    <subcellularLocation>
        <location evidence="1 8">Nucleus</location>
    </subcellularLocation>
</comment>